<dbReference type="PANTHER" id="PTHR48111:SF73">
    <property type="entry name" value="ALKALINE PHOSPHATASE SYNTHESIS TRANSCRIPTIONAL REGULATORY PROTEIN PHOP"/>
    <property type="match status" value="1"/>
</dbReference>
<dbReference type="CDD" id="cd00383">
    <property type="entry name" value="trans_reg_C"/>
    <property type="match status" value="1"/>
</dbReference>
<proteinExistence type="predicted"/>
<comment type="caution">
    <text evidence="6">The sequence shown here is derived from an EMBL/GenBank/DDBJ whole genome shotgun (WGS) entry which is preliminary data.</text>
</comment>
<gene>
    <name evidence="6" type="ORF">DW740_09120</name>
</gene>
<dbReference type="GO" id="GO:0000156">
    <property type="term" value="F:phosphorelay response regulator activity"/>
    <property type="evidence" value="ECO:0007669"/>
    <property type="project" value="TreeGrafter"/>
</dbReference>
<reference evidence="6 7" key="1">
    <citation type="submission" date="2018-08" db="EMBL/GenBank/DDBJ databases">
        <title>A genome reference for cultivated species of the human gut microbiota.</title>
        <authorList>
            <person name="Zou Y."/>
            <person name="Xue W."/>
            <person name="Luo G."/>
        </authorList>
    </citation>
    <scope>NUCLEOTIDE SEQUENCE [LARGE SCALE GENOMIC DNA]</scope>
    <source>
        <strain evidence="6 7">AM28-23</strain>
    </source>
</reference>
<dbReference type="AlphaFoldDB" id="A0A414ELG3"/>
<dbReference type="GO" id="GO:0006355">
    <property type="term" value="P:regulation of DNA-templated transcription"/>
    <property type="evidence" value="ECO:0007669"/>
    <property type="project" value="InterPro"/>
</dbReference>
<keyword evidence="4" id="KW-0804">Transcription</keyword>
<sequence>MKKIKILVVDDEIKLLQTVTEFLTLQNFSVMQASSGSEALKIFTENKKEIELILLDLMLPDISGYSVLREIRKISDVPVIILSARSEVTDQMNGFEKGADDYITKPFSLGLVKLHIEAVLKRAGKMKNILECGKIKIEKGRQLVYREDEMLEMTRREYELLLYFIEHKETVLSRETILNAVWDYDYAGDVRTVDTLVKQIRKKLGDDCNYIHTVYGIGYLFEDKADEK</sequence>
<keyword evidence="3 6" id="KW-0238">DNA-binding</keyword>
<dbReference type="InterPro" id="IPR039420">
    <property type="entry name" value="WalR-like"/>
</dbReference>
<organism evidence="6 7">
    <name type="scientific">Blautia obeum</name>
    <dbReference type="NCBI Taxonomy" id="40520"/>
    <lineage>
        <taxon>Bacteria</taxon>
        <taxon>Bacillati</taxon>
        <taxon>Bacillota</taxon>
        <taxon>Clostridia</taxon>
        <taxon>Lachnospirales</taxon>
        <taxon>Lachnospiraceae</taxon>
        <taxon>Blautia</taxon>
    </lineage>
</organism>
<dbReference type="InterPro" id="IPR001867">
    <property type="entry name" value="OmpR/PhoB-type_DNA-bd"/>
</dbReference>
<evidence type="ECO:0000256" key="1">
    <source>
        <dbReference type="ARBA" id="ARBA00018672"/>
    </source>
</evidence>
<protein>
    <recommendedName>
        <fullName evidence="1">Stage 0 sporulation protein A homolog</fullName>
    </recommendedName>
</protein>
<dbReference type="CDD" id="cd17574">
    <property type="entry name" value="REC_OmpR"/>
    <property type="match status" value="1"/>
</dbReference>
<dbReference type="Pfam" id="PF00072">
    <property type="entry name" value="Response_reg"/>
    <property type="match status" value="1"/>
</dbReference>
<dbReference type="SUPFAM" id="SSF52172">
    <property type="entry name" value="CheY-like"/>
    <property type="match status" value="1"/>
</dbReference>
<dbReference type="EMBL" id="QSKF01000006">
    <property type="protein sequence ID" value="RHE39911.1"/>
    <property type="molecule type" value="Genomic_DNA"/>
</dbReference>
<dbReference type="PROSITE" id="PS51755">
    <property type="entry name" value="OMPR_PHOB"/>
    <property type="match status" value="1"/>
</dbReference>
<dbReference type="Pfam" id="PF00486">
    <property type="entry name" value="Trans_reg_C"/>
    <property type="match status" value="1"/>
</dbReference>
<evidence type="ECO:0000313" key="6">
    <source>
        <dbReference type="EMBL" id="RHE39911.1"/>
    </source>
</evidence>
<dbReference type="InterPro" id="IPR036388">
    <property type="entry name" value="WH-like_DNA-bd_sf"/>
</dbReference>
<dbReference type="SMART" id="SM00448">
    <property type="entry name" value="REC"/>
    <property type="match status" value="1"/>
</dbReference>
<dbReference type="PROSITE" id="PS50110">
    <property type="entry name" value="RESPONSE_REGULATORY"/>
    <property type="match status" value="1"/>
</dbReference>
<dbReference type="GO" id="GO:0005829">
    <property type="term" value="C:cytosol"/>
    <property type="evidence" value="ECO:0007669"/>
    <property type="project" value="TreeGrafter"/>
</dbReference>
<dbReference type="Proteomes" id="UP000283745">
    <property type="component" value="Unassembled WGS sequence"/>
</dbReference>
<dbReference type="PANTHER" id="PTHR48111">
    <property type="entry name" value="REGULATOR OF RPOS"/>
    <property type="match status" value="1"/>
</dbReference>
<dbReference type="Gene3D" id="3.40.50.2300">
    <property type="match status" value="1"/>
</dbReference>
<evidence type="ECO:0000256" key="5">
    <source>
        <dbReference type="ARBA" id="ARBA00024867"/>
    </source>
</evidence>
<evidence type="ECO:0000256" key="4">
    <source>
        <dbReference type="ARBA" id="ARBA00023163"/>
    </source>
</evidence>
<dbReference type="GO" id="GO:0000976">
    <property type="term" value="F:transcription cis-regulatory region binding"/>
    <property type="evidence" value="ECO:0007669"/>
    <property type="project" value="TreeGrafter"/>
</dbReference>
<keyword evidence="2" id="KW-0805">Transcription regulation</keyword>
<dbReference type="InterPro" id="IPR001789">
    <property type="entry name" value="Sig_transdc_resp-reg_receiver"/>
</dbReference>
<accession>A0A414ELG3</accession>
<name>A0A414ELG3_9FIRM</name>
<dbReference type="RefSeq" id="WP_015542269.1">
    <property type="nucleotide sequence ID" value="NZ_CABJFK010000006.1"/>
</dbReference>
<evidence type="ECO:0000256" key="3">
    <source>
        <dbReference type="ARBA" id="ARBA00023125"/>
    </source>
</evidence>
<comment type="function">
    <text evidence="5">May play the central regulatory role in sporulation. It may be an element of the effector pathway responsible for the activation of sporulation genes in response to nutritional stress. Spo0A may act in concert with spo0H (a sigma factor) to control the expression of some genes that are critical to the sporulation process.</text>
</comment>
<dbReference type="SMART" id="SM00862">
    <property type="entry name" value="Trans_reg_C"/>
    <property type="match status" value="1"/>
</dbReference>
<dbReference type="Gene3D" id="1.10.10.10">
    <property type="entry name" value="Winged helix-like DNA-binding domain superfamily/Winged helix DNA-binding domain"/>
    <property type="match status" value="1"/>
</dbReference>
<dbReference type="InterPro" id="IPR011006">
    <property type="entry name" value="CheY-like_superfamily"/>
</dbReference>
<evidence type="ECO:0000256" key="2">
    <source>
        <dbReference type="ARBA" id="ARBA00023015"/>
    </source>
</evidence>
<evidence type="ECO:0000313" key="7">
    <source>
        <dbReference type="Proteomes" id="UP000283745"/>
    </source>
</evidence>
<dbReference type="GO" id="GO:0032993">
    <property type="term" value="C:protein-DNA complex"/>
    <property type="evidence" value="ECO:0007669"/>
    <property type="project" value="TreeGrafter"/>
</dbReference>